<name>A0ABW7N9C1_9BACT</name>
<keyword evidence="2" id="KW-0012">Acyltransferase</keyword>
<dbReference type="SUPFAM" id="SSF55729">
    <property type="entry name" value="Acyl-CoA N-acyltransferases (Nat)"/>
    <property type="match status" value="1"/>
</dbReference>
<proteinExistence type="predicted"/>
<dbReference type="Gene3D" id="3.40.630.30">
    <property type="match status" value="1"/>
</dbReference>
<dbReference type="PROSITE" id="PS51186">
    <property type="entry name" value="GNAT"/>
    <property type="match status" value="1"/>
</dbReference>
<dbReference type="RefSeq" id="WP_395417572.1">
    <property type="nucleotide sequence ID" value="NZ_JBIPKE010000017.1"/>
</dbReference>
<dbReference type="EC" id="2.3.-.-" evidence="2"/>
<comment type="caution">
    <text evidence="2">The sequence shown here is derived from an EMBL/GenBank/DDBJ whole genome shotgun (WGS) entry which is preliminary data.</text>
</comment>
<evidence type="ECO:0000313" key="2">
    <source>
        <dbReference type="EMBL" id="MFH6984163.1"/>
    </source>
</evidence>
<feature type="domain" description="N-acetyltransferase" evidence="1">
    <location>
        <begin position="3"/>
        <end position="146"/>
    </location>
</feature>
<evidence type="ECO:0000259" key="1">
    <source>
        <dbReference type="PROSITE" id="PS51186"/>
    </source>
</evidence>
<dbReference type="GO" id="GO:0016746">
    <property type="term" value="F:acyltransferase activity"/>
    <property type="evidence" value="ECO:0007669"/>
    <property type="project" value="UniProtKB-KW"/>
</dbReference>
<dbReference type="CDD" id="cd04301">
    <property type="entry name" value="NAT_SF"/>
    <property type="match status" value="1"/>
</dbReference>
<keyword evidence="3" id="KW-1185">Reference proteome</keyword>
<keyword evidence="2" id="KW-0808">Transferase</keyword>
<protein>
    <submittedName>
        <fullName evidence="2">GNAT family N-acetyltransferase</fullName>
        <ecNumber evidence="2">2.3.-.-</ecNumber>
    </submittedName>
</protein>
<organism evidence="2 3">
    <name type="scientific">Marinoscillum luteum</name>
    <dbReference type="NCBI Taxonomy" id="861051"/>
    <lineage>
        <taxon>Bacteria</taxon>
        <taxon>Pseudomonadati</taxon>
        <taxon>Bacteroidota</taxon>
        <taxon>Cytophagia</taxon>
        <taxon>Cytophagales</taxon>
        <taxon>Reichenbachiellaceae</taxon>
        <taxon>Marinoscillum</taxon>
    </lineage>
</organism>
<dbReference type="EMBL" id="JBIPKE010000017">
    <property type="protein sequence ID" value="MFH6984163.1"/>
    <property type="molecule type" value="Genomic_DNA"/>
</dbReference>
<accession>A0ABW7N9C1</accession>
<dbReference type="Proteomes" id="UP001610063">
    <property type="component" value="Unassembled WGS sequence"/>
</dbReference>
<dbReference type="Pfam" id="PF00583">
    <property type="entry name" value="Acetyltransf_1"/>
    <property type="match status" value="1"/>
</dbReference>
<reference evidence="2 3" key="1">
    <citation type="journal article" date="2013" name="Int. J. Syst. Evol. Microbiol.">
        <title>Marinoscillum luteum sp. nov., isolated from marine sediment.</title>
        <authorList>
            <person name="Cha I.T."/>
            <person name="Park S.J."/>
            <person name="Kim S.J."/>
            <person name="Kim J.G."/>
            <person name="Jung M.Y."/>
            <person name="Shin K.S."/>
            <person name="Kwon K.K."/>
            <person name="Yang S.H."/>
            <person name="Seo Y.S."/>
            <person name="Rhee S.K."/>
        </authorList>
    </citation>
    <scope>NUCLEOTIDE SEQUENCE [LARGE SCALE GENOMIC DNA]</scope>
    <source>
        <strain evidence="2 3">KCTC 23939</strain>
    </source>
</reference>
<evidence type="ECO:0000313" key="3">
    <source>
        <dbReference type="Proteomes" id="UP001610063"/>
    </source>
</evidence>
<dbReference type="InterPro" id="IPR016181">
    <property type="entry name" value="Acyl_CoA_acyltransferase"/>
</dbReference>
<sequence length="146" mass="16566">MQVVVRSGTIEEAIQIQEQIPEFENGYTAAEYTNRLLGGESVILIAEIAGKLAGFKVGYDRFLDGKVFYSWMGGVVPAFRGQGVAKILLQKMEVWCKLKGYRSLKFKTRNSHRSMIHFAIHQGFNVVDFEPQPNPDDSKIYFSKEL</sequence>
<gene>
    <name evidence="2" type="ORF">ACHKAR_11980</name>
</gene>
<dbReference type="InterPro" id="IPR000182">
    <property type="entry name" value="GNAT_dom"/>
</dbReference>